<dbReference type="KEGG" id="amuc:Pan181_41760"/>
<evidence type="ECO:0000313" key="2">
    <source>
        <dbReference type="EMBL" id="QDU57952.1"/>
    </source>
</evidence>
<name>A0A518ATA3_9BACT</name>
<dbReference type="RefSeq" id="WP_197528539.1">
    <property type="nucleotide sequence ID" value="NZ_CP036278.1"/>
</dbReference>
<proteinExistence type="predicted"/>
<organism evidence="2 3">
    <name type="scientific">Aeoliella mucimassa</name>
    <dbReference type="NCBI Taxonomy" id="2527972"/>
    <lineage>
        <taxon>Bacteria</taxon>
        <taxon>Pseudomonadati</taxon>
        <taxon>Planctomycetota</taxon>
        <taxon>Planctomycetia</taxon>
        <taxon>Pirellulales</taxon>
        <taxon>Lacipirellulaceae</taxon>
        <taxon>Aeoliella</taxon>
    </lineage>
</organism>
<protein>
    <submittedName>
        <fullName evidence="2">Uncharacterized protein</fullName>
    </submittedName>
</protein>
<keyword evidence="3" id="KW-1185">Reference proteome</keyword>
<accession>A0A518ATA3</accession>
<dbReference type="Proteomes" id="UP000315750">
    <property type="component" value="Chromosome"/>
</dbReference>
<feature type="region of interest" description="Disordered" evidence="1">
    <location>
        <begin position="1"/>
        <end position="20"/>
    </location>
</feature>
<dbReference type="EMBL" id="CP036278">
    <property type="protein sequence ID" value="QDU57952.1"/>
    <property type="molecule type" value="Genomic_DNA"/>
</dbReference>
<gene>
    <name evidence="2" type="ORF">Pan181_41760</name>
</gene>
<reference evidence="2 3" key="1">
    <citation type="submission" date="2019-02" db="EMBL/GenBank/DDBJ databases">
        <title>Deep-cultivation of Planctomycetes and their phenomic and genomic characterization uncovers novel biology.</title>
        <authorList>
            <person name="Wiegand S."/>
            <person name="Jogler M."/>
            <person name="Boedeker C."/>
            <person name="Pinto D."/>
            <person name="Vollmers J."/>
            <person name="Rivas-Marin E."/>
            <person name="Kohn T."/>
            <person name="Peeters S.H."/>
            <person name="Heuer A."/>
            <person name="Rast P."/>
            <person name="Oberbeckmann S."/>
            <person name="Bunk B."/>
            <person name="Jeske O."/>
            <person name="Meyerdierks A."/>
            <person name="Storesund J.E."/>
            <person name="Kallscheuer N."/>
            <person name="Luecker S."/>
            <person name="Lage O.M."/>
            <person name="Pohl T."/>
            <person name="Merkel B.J."/>
            <person name="Hornburger P."/>
            <person name="Mueller R.-W."/>
            <person name="Bruemmer F."/>
            <person name="Labrenz M."/>
            <person name="Spormann A.M."/>
            <person name="Op den Camp H."/>
            <person name="Overmann J."/>
            <person name="Amann R."/>
            <person name="Jetten M.S.M."/>
            <person name="Mascher T."/>
            <person name="Medema M.H."/>
            <person name="Devos D.P."/>
            <person name="Kaster A.-K."/>
            <person name="Ovreas L."/>
            <person name="Rohde M."/>
            <person name="Galperin M.Y."/>
            <person name="Jogler C."/>
        </authorList>
    </citation>
    <scope>NUCLEOTIDE SEQUENCE [LARGE SCALE GENOMIC DNA]</scope>
    <source>
        <strain evidence="2 3">Pan181</strain>
    </source>
</reference>
<dbReference type="AlphaFoldDB" id="A0A518ATA3"/>
<evidence type="ECO:0000256" key="1">
    <source>
        <dbReference type="SAM" id="MobiDB-lite"/>
    </source>
</evidence>
<sequence length="54" mass="6010">MDNPYSSPQVATALDVAESVPPPPDRERLALLGEVFIAWERLRIWYNLVLGGVS</sequence>
<evidence type="ECO:0000313" key="3">
    <source>
        <dbReference type="Proteomes" id="UP000315750"/>
    </source>
</evidence>
<feature type="compositionally biased region" description="Polar residues" evidence="1">
    <location>
        <begin position="1"/>
        <end position="10"/>
    </location>
</feature>